<dbReference type="PANTHER" id="PTHR36529">
    <property type="entry name" value="SLL1095 PROTEIN"/>
    <property type="match status" value="1"/>
</dbReference>
<dbReference type="InterPro" id="IPR029044">
    <property type="entry name" value="Nucleotide-diphossugar_trans"/>
</dbReference>
<dbReference type="Proteomes" id="UP000248688">
    <property type="component" value="Chromosome"/>
</dbReference>
<dbReference type="RefSeq" id="WP_112784285.1">
    <property type="nucleotide sequence ID" value="NZ_CP030041.1"/>
</dbReference>
<evidence type="ECO:0000313" key="2">
    <source>
        <dbReference type="Proteomes" id="UP000248688"/>
    </source>
</evidence>
<dbReference type="Gene3D" id="3.90.550.10">
    <property type="entry name" value="Spore Coat Polysaccharide Biosynthesis Protein SpsA, Chain A"/>
    <property type="match status" value="1"/>
</dbReference>
<organism evidence="1 2">
    <name type="scientific">Echinicola strongylocentroti</name>
    <dbReference type="NCBI Taxonomy" id="1795355"/>
    <lineage>
        <taxon>Bacteria</taxon>
        <taxon>Pseudomonadati</taxon>
        <taxon>Bacteroidota</taxon>
        <taxon>Cytophagia</taxon>
        <taxon>Cytophagales</taxon>
        <taxon>Cyclobacteriaceae</taxon>
        <taxon>Echinicola</taxon>
    </lineage>
</organism>
<dbReference type="Pfam" id="PF09837">
    <property type="entry name" value="DUF2064"/>
    <property type="match status" value="1"/>
</dbReference>
<dbReference type="GO" id="GO:0016740">
    <property type="term" value="F:transferase activity"/>
    <property type="evidence" value="ECO:0007669"/>
    <property type="project" value="UniProtKB-KW"/>
</dbReference>
<name>A0A2Z4IK50_9BACT</name>
<proteinExistence type="predicted"/>
<dbReference type="EMBL" id="CP030041">
    <property type="protein sequence ID" value="AWW30908.1"/>
    <property type="molecule type" value="Genomic_DNA"/>
</dbReference>
<dbReference type="InterPro" id="IPR018641">
    <property type="entry name" value="Trfase_1_rSAM/seldom-assoc"/>
</dbReference>
<protein>
    <submittedName>
        <fullName evidence="1">Glycosyltransferase</fullName>
    </submittedName>
</protein>
<dbReference type="SUPFAM" id="SSF53448">
    <property type="entry name" value="Nucleotide-diphospho-sugar transferases"/>
    <property type="match status" value="1"/>
</dbReference>
<dbReference type="OrthoDB" id="9798250at2"/>
<keyword evidence="1" id="KW-0808">Transferase</keyword>
<dbReference type="NCBIfam" id="TIGR04282">
    <property type="entry name" value="glyco_like_cofC"/>
    <property type="match status" value="1"/>
</dbReference>
<evidence type="ECO:0000313" key="1">
    <source>
        <dbReference type="EMBL" id="AWW30908.1"/>
    </source>
</evidence>
<reference evidence="1 2" key="1">
    <citation type="submission" date="2018-06" db="EMBL/GenBank/DDBJ databases">
        <title>Echinicola strongylocentroti sp. nov., isolated from a sea urchin Strongylocentrotus intermedius.</title>
        <authorList>
            <person name="Bae S.S."/>
        </authorList>
    </citation>
    <scope>NUCLEOTIDE SEQUENCE [LARGE SCALE GENOMIC DNA]</scope>
    <source>
        <strain evidence="1 2">MEBiC08714</strain>
    </source>
</reference>
<dbReference type="PANTHER" id="PTHR36529:SF1">
    <property type="entry name" value="GLYCOSYLTRANSFERASE"/>
    <property type="match status" value="1"/>
</dbReference>
<sequence>MKEHAIIIFQENPVPGKVKARLGEVIGSEKAVEVYEYLLQHTHDLVRDYPADVFVYFLDKVDDDYLLNDQYHLGLQGEGLLGERMQRAFTDVLSKGYEKALFIRVAGTMELSIDILDEAFESLSYQDLVVGPAHDGTIYLLGMSQVYDKVFDHSDWKSDSLISELKQEAKQMDLEMHKLPELYEVEQYEDLKSLKGLLNIQ</sequence>
<gene>
    <name evidence="1" type="ORF">DN752_12650</name>
</gene>
<accession>A0A2Z4IK50</accession>
<keyword evidence="2" id="KW-1185">Reference proteome</keyword>
<dbReference type="AlphaFoldDB" id="A0A2Z4IK50"/>
<dbReference type="KEGG" id="est:DN752_12650"/>